<comment type="caution">
    <text evidence="2">The sequence shown here is derived from an EMBL/GenBank/DDBJ whole genome shotgun (WGS) entry which is preliminary data.</text>
</comment>
<evidence type="ECO:0000313" key="3">
    <source>
        <dbReference type="Proteomes" id="UP000811619"/>
    </source>
</evidence>
<name>A0A8K0JCG4_9HYPO</name>
<dbReference type="AlphaFoldDB" id="A0A8K0JCG4"/>
<accession>A0A8K0JCG4</accession>
<gene>
    <name evidence="2" type="ORF">E4U42_000981</name>
</gene>
<reference evidence="2" key="1">
    <citation type="journal article" date="2020" name="bioRxiv">
        <title>Whole genome comparisons of ergot fungi reveals the divergence and evolution of species within the genus Claviceps are the result of varying mechanisms driving genome evolution and host range expansion.</title>
        <authorList>
            <person name="Wyka S.A."/>
            <person name="Mondo S.J."/>
            <person name="Liu M."/>
            <person name="Dettman J."/>
            <person name="Nalam V."/>
            <person name="Broders K.D."/>
        </authorList>
    </citation>
    <scope>NUCLEOTIDE SEQUENCE</scope>
    <source>
        <strain evidence="2">CCC 489</strain>
    </source>
</reference>
<evidence type="ECO:0000256" key="1">
    <source>
        <dbReference type="SAM" id="MobiDB-lite"/>
    </source>
</evidence>
<dbReference type="Proteomes" id="UP000811619">
    <property type="component" value="Unassembled WGS sequence"/>
</dbReference>
<dbReference type="EMBL" id="SRPY01000128">
    <property type="protein sequence ID" value="KAG5928261.1"/>
    <property type="molecule type" value="Genomic_DNA"/>
</dbReference>
<keyword evidence="3" id="KW-1185">Reference proteome</keyword>
<sequence>MDLEAGTWCHGFEAATVRKWHMRPAAAAQGQPEVSIESGLHVVLVAASQPHRLTAQWSHVHMHAAPLDLDAAAEVGRGTLVRPWTKAKCGLRASPMQSSRSMGLEDRNERVQGK</sequence>
<feature type="region of interest" description="Disordered" evidence="1">
    <location>
        <begin position="91"/>
        <end position="114"/>
    </location>
</feature>
<evidence type="ECO:0000313" key="2">
    <source>
        <dbReference type="EMBL" id="KAG5928261.1"/>
    </source>
</evidence>
<protein>
    <submittedName>
        <fullName evidence="2">Uncharacterized protein</fullName>
    </submittedName>
</protein>
<proteinExistence type="predicted"/>
<organism evidence="2 3">
    <name type="scientific">Claviceps africana</name>
    <dbReference type="NCBI Taxonomy" id="83212"/>
    <lineage>
        <taxon>Eukaryota</taxon>
        <taxon>Fungi</taxon>
        <taxon>Dikarya</taxon>
        <taxon>Ascomycota</taxon>
        <taxon>Pezizomycotina</taxon>
        <taxon>Sordariomycetes</taxon>
        <taxon>Hypocreomycetidae</taxon>
        <taxon>Hypocreales</taxon>
        <taxon>Clavicipitaceae</taxon>
        <taxon>Claviceps</taxon>
    </lineage>
</organism>
<feature type="compositionally biased region" description="Basic and acidic residues" evidence="1">
    <location>
        <begin position="103"/>
        <end position="114"/>
    </location>
</feature>